<dbReference type="InterPro" id="IPR029000">
    <property type="entry name" value="Cyclophilin-like_dom_sf"/>
</dbReference>
<accession>A0AAD9LKA0</accession>
<protein>
    <submittedName>
        <fullName evidence="4">Peptidyl-prolyl cis-trans isomerase 4</fullName>
    </submittedName>
</protein>
<name>A0AAD9LKA0_BABDI</name>
<gene>
    <name evidence="4" type="ORF">X943_000176</name>
</gene>
<dbReference type="GO" id="GO:0061630">
    <property type="term" value="F:ubiquitin protein ligase activity"/>
    <property type="evidence" value="ECO:0007669"/>
    <property type="project" value="TreeGrafter"/>
</dbReference>
<keyword evidence="5" id="KW-1185">Reference proteome</keyword>
<dbReference type="GO" id="GO:0071013">
    <property type="term" value="C:catalytic step 2 spliceosome"/>
    <property type="evidence" value="ECO:0007669"/>
    <property type="project" value="TreeGrafter"/>
</dbReference>
<dbReference type="InterPro" id="IPR013083">
    <property type="entry name" value="Znf_RING/FYVE/PHD"/>
</dbReference>
<evidence type="ECO:0000256" key="1">
    <source>
        <dbReference type="ARBA" id="ARBA00007930"/>
    </source>
</evidence>
<evidence type="ECO:0000313" key="5">
    <source>
        <dbReference type="Proteomes" id="UP001195914"/>
    </source>
</evidence>
<reference evidence="4" key="2">
    <citation type="submission" date="2021-05" db="EMBL/GenBank/DDBJ databases">
        <authorList>
            <person name="Pain A."/>
        </authorList>
    </citation>
    <scope>NUCLEOTIDE SEQUENCE</scope>
    <source>
        <strain evidence="4">1802A</strain>
    </source>
</reference>
<dbReference type="AlphaFoldDB" id="A0AAD9LKA0"/>
<feature type="region of interest" description="Disordered" evidence="2">
    <location>
        <begin position="351"/>
        <end position="372"/>
    </location>
</feature>
<reference evidence="4" key="1">
    <citation type="journal article" date="2014" name="Nucleic Acids Res.">
        <title>The evolutionary dynamics of variant antigen genes in Babesia reveal a history of genomic innovation underlying host-parasite interaction.</title>
        <authorList>
            <person name="Jackson A.P."/>
            <person name="Otto T.D."/>
            <person name="Darby A."/>
            <person name="Ramaprasad A."/>
            <person name="Xia D."/>
            <person name="Echaide I.E."/>
            <person name="Farber M."/>
            <person name="Gahlot S."/>
            <person name="Gamble J."/>
            <person name="Gupta D."/>
            <person name="Gupta Y."/>
            <person name="Jackson L."/>
            <person name="Malandrin L."/>
            <person name="Malas T.B."/>
            <person name="Moussa E."/>
            <person name="Nair M."/>
            <person name="Reid A.J."/>
            <person name="Sanders M."/>
            <person name="Sharma J."/>
            <person name="Tracey A."/>
            <person name="Quail M.A."/>
            <person name="Weir W."/>
            <person name="Wastling J.M."/>
            <person name="Hall N."/>
            <person name="Willadsen P."/>
            <person name="Lingelbach K."/>
            <person name="Shiels B."/>
            <person name="Tait A."/>
            <person name="Berriman M."/>
            <person name="Allred D.R."/>
            <person name="Pain A."/>
        </authorList>
    </citation>
    <scope>NUCLEOTIDE SEQUENCE</scope>
    <source>
        <strain evidence="4">1802A</strain>
    </source>
</reference>
<dbReference type="SUPFAM" id="SSF50891">
    <property type="entry name" value="Cyclophilin-like"/>
    <property type="match status" value="1"/>
</dbReference>
<dbReference type="PROSITE" id="PS50072">
    <property type="entry name" value="CSA_PPIASE_2"/>
    <property type="match status" value="1"/>
</dbReference>
<evidence type="ECO:0000259" key="3">
    <source>
        <dbReference type="PROSITE" id="PS50072"/>
    </source>
</evidence>
<dbReference type="GO" id="GO:0000209">
    <property type="term" value="P:protein polyubiquitination"/>
    <property type="evidence" value="ECO:0007669"/>
    <property type="project" value="TreeGrafter"/>
</dbReference>
<dbReference type="InterPro" id="IPR002130">
    <property type="entry name" value="Cyclophilin-type_PPIase_dom"/>
</dbReference>
<evidence type="ECO:0000256" key="2">
    <source>
        <dbReference type="SAM" id="MobiDB-lite"/>
    </source>
</evidence>
<dbReference type="SMART" id="SM00504">
    <property type="entry name" value="Ubox"/>
    <property type="match status" value="1"/>
</dbReference>
<comment type="similarity">
    <text evidence="1">Belongs to the cyclophilin-type PPIase family. PPIL2 subfamily.</text>
</comment>
<dbReference type="Gene3D" id="3.30.40.10">
    <property type="entry name" value="Zinc/RING finger domain, C3HC4 (zinc finger)"/>
    <property type="match status" value="1"/>
</dbReference>
<keyword evidence="4" id="KW-0413">Isomerase</keyword>
<dbReference type="Proteomes" id="UP001195914">
    <property type="component" value="Unassembled WGS sequence"/>
</dbReference>
<dbReference type="PANTHER" id="PTHR45625:SF1">
    <property type="entry name" value="RING-TYPE E3 UBIQUITIN-PROTEIN LIGASE PPIL2"/>
    <property type="match status" value="1"/>
</dbReference>
<proteinExistence type="inferred from homology"/>
<dbReference type="PANTHER" id="PTHR45625">
    <property type="entry name" value="PEPTIDYL-PROLYL CIS-TRANS ISOMERASE-RELATED"/>
    <property type="match status" value="1"/>
</dbReference>
<feature type="region of interest" description="Disordered" evidence="2">
    <location>
        <begin position="497"/>
        <end position="524"/>
    </location>
</feature>
<organism evidence="4 5">
    <name type="scientific">Babesia divergens</name>
    <dbReference type="NCBI Taxonomy" id="32595"/>
    <lineage>
        <taxon>Eukaryota</taxon>
        <taxon>Sar</taxon>
        <taxon>Alveolata</taxon>
        <taxon>Apicomplexa</taxon>
        <taxon>Aconoidasida</taxon>
        <taxon>Piroplasmida</taxon>
        <taxon>Babesiidae</taxon>
        <taxon>Babesia</taxon>
    </lineage>
</organism>
<dbReference type="Pfam" id="PF00160">
    <property type="entry name" value="Pro_isomerase"/>
    <property type="match status" value="1"/>
</dbReference>
<feature type="domain" description="PPIase cyclophilin-type" evidence="3">
    <location>
        <begin position="303"/>
        <end position="459"/>
    </location>
</feature>
<dbReference type="Gene3D" id="2.40.100.10">
    <property type="entry name" value="Cyclophilin-like"/>
    <property type="match status" value="1"/>
</dbReference>
<dbReference type="SUPFAM" id="SSF57850">
    <property type="entry name" value="RING/U-box"/>
    <property type="match status" value="1"/>
</dbReference>
<dbReference type="GO" id="GO:0003755">
    <property type="term" value="F:peptidyl-prolyl cis-trans isomerase activity"/>
    <property type="evidence" value="ECO:0007669"/>
    <property type="project" value="InterPro"/>
</dbReference>
<dbReference type="InterPro" id="IPR003613">
    <property type="entry name" value="Ubox_domain"/>
</dbReference>
<comment type="caution">
    <text evidence="4">The sequence shown here is derived from an EMBL/GenBank/DDBJ whole genome shotgun (WGS) entry which is preliminary data.</text>
</comment>
<evidence type="ECO:0000313" key="4">
    <source>
        <dbReference type="EMBL" id="KAK1939456.1"/>
    </source>
</evidence>
<dbReference type="InterPro" id="IPR044666">
    <property type="entry name" value="Cyclophilin_A-like"/>
</dbReference>
<dbReference type="EMBL" id="JAHBMH010000007">
    <property type="protein sequence ID" value="KAK1939456.1"/>
    <property type="molecule type" value="Genomic_DNA"/>
</dbReference>
<sequence length="524" mass="59153">MGGSKHRHSKDKLYLLHSELDSTLDPKATLRSGELLPLDACAISLKPFDKPVCSPQGHVFDESNILKYINLHGTNPVTGDELQIPELVTLHFTRDENNELQCPLSFKKFTPNSHVVAVRTSGYVYGFETLKTVAKKQADGCMHDPMTGEFELHSYLHAPTGEPFKRHDIITLQDPHHTDLRKIAMFKHVASTFARDSTTNDKRKIKGNALYHSTIDKLAGATELIDNHAKLFKDKRRNTAADRPRHARFTTSGQASSFTCTAMDSSYATEYRAMTVFEVREPLYDLVKKQKLKAYVKLVTSDGDLNIMLHTDRVPLTCDNFLQHCADGYYDNTIFHRCVPNFIIQGGDPTGTGSGGESAFHTRAKRDSPDEEVPKYFRDEFDNTLYHVGAGVLSMANKGKHTNGSQFFITFNTCEHLDNRHAVFGKVVGGKDVLKKWINLKVDDDERPKDPPKLIKCIVYSNPFDTVQNQVKEQEEQEAVNRKRRLSTTTRNWIVNPSLQKPSESNKSNGQVGYLLDKKLKPSK</sequence>
<dbReference type="PRINTS" id="PR00153">
    <property type="entry name" value="CSAPPISMRASE"/>
</dbReference>
<feature type="compositionally biased region" description="Polar residues" evidence="2">
    <location>
        <begin position="497"/>
        <end position="511"/>
    </location>
</feature>